<keyword evidence="5" id="KW-0812">Transmembrane</keyword>
<keyword evidence="5" id="KW-1133">Transmembrane helix</keyword>
<dbReference type="SUPFAM" id="SSF48264">
    <property type="entry name" value="Cytochrome P450"/>
    <property type="match status" value="1"/>
</dbReference>
<sequence>MEIPTHMTGILGSLGTDSLKQIGSQVFTIRAIFIGLAVLLLVLVRRRYSSIYRIPGPFGASLSRLWHVRQIIRVDQNLRLVEQHDKHEVSVSHPDGIKKLLLAPVPKGDWYKVFCFPDYRYIAPIAGTYAESHEGMELDKFFTYVAFDITGEMLFSKPFGFLDKGEDVCGAIAMNVGLEVYLAIFGFYRWVHWLVANPLVTWTQLVPMGHLFHTANSALSERQKNPDARFDVAAHWFRGLARAEKENSPHFNLRALQAAASSNVGAGSDTVSCGLQSFVYHMIRHPGEWQRVRDEIDAAHKLGRCGQRVVLYEDASQLPYLQACIKEALRIFCPVPMGLPRLAPKGGITIGDQFFSEGVTLTISPFWGMGYASCPGQHIARVQLTKITATVVRDYDIRQVDPKQEWTWSAYFTVVPHDWPVYISKR</sequence>
<comment type="caution">
    <text evidence="6">The sequence shown here is derived from an EMBL/GenBank/DDBJ whole genome shotgun (WGS) entry which is preliminary data.</text>
</comment>
<dbReference type="PRINTS" id="PR00463">
    <property type="entry name" value="EP450I"/>
</dbReference>
<name>A0AAI8VE68_9PEZI</name>
<keyword evidence="5" id="KW-0472">Membrane</keyword>
<dbReference type="GO" id="GO:0016705">
    <property type="term" value="F:oxidoreductase activity, acting on paired donors, with incorporation or reduction of molecular oxygen"/>
    <property type="evidence" value="ECO:0007669"/>
    <property type="project" value="InterPro"/>
</dbReference>
<keyword evidence="2" id="KW-0349">Heme</keyword>
<reference evidence="6" key="1">
    <citation type="submission" date="2023-10" db="EMBL/GenBank/DDBJ databases">
        <authorList>
            <person name="Hackl T."/>
        </authorList>
    </citation>
    <scope>NUCLEOTIDE SEQUENCE</scope>
</reference>
<dbReference type="InterPro" id="IPR050121">
    <property type="entry name" value="Cytochrome_P450_monoxygenase"/>
</dbReference>
<proteinExistence type="inferred from homology"/>
<accession>A0AAI8VE68</accession>
<keyword evidence="3" id="KW-0479">Metal-binding</keyword>
<protein>
    <submittedName>
        <fullName evidence="6">Uu.00g106960.m01.CDS01</fullName>
    </submittedName>
</protein>
<evidence type="ECO:0000313" key="7">
    <source>
        <dbReference type="Proteomes" id="UP001295740"/>
    </source>
</evidence>
<comment type="similarity">
    <text evidence="1">Belongs to the cytochrome P450 family.</text>
</comment>
<dbReference type="PANTHER" id="PTHR24305">
    <property type="entry name" value="CYTOCHROME P450"/>
    <property type="match status" value="1"/>
</dbReference>
<dbReference type="Gene3D" id="1.10.630.10">
    <property type="entry name" value="Cytochrome P450"/>
    <property type="match status" value="1"/>
</dbReference>
<evidence type="ECO:0000313" key="6">
    <source>
        <dbReference type="EMBL" id="CAJ2503302.1"/>
    </source>
</evidence>
<dbReference type="InterPro" id="IPR002401">
    <property type="entry name" value="Cyt_P450_E_grp-I"/>
</dbReference>
<evidence type="ECO:0000256" key="3">
    <source>
        <dbReference type="ARBA" id="ARBA00022723"/>
    </source>
</evidence>
<evidence type="ECO:0000256" key="1">
    <source>
        <dbReference type="ARBA" id="ARBA00010617"/>
    </source>
</evidence>
<dbReference type="GO" id="GO:0005506">
    <property type="term" value="F:iron ion binding"/>
    <property type="evidence" value="ECO:0007669"/>
    <property type="project" value="InterPro"/>
</dbReference>
<evidence type="ECO:0000256" key="5">
    <source>
        <dbReference type="SAM" id="Phobius"/>
    </source>
</evidence>
<dbReference type="Pfam" id="PF00067">
    <property type="entry name" value="p450"/>
    <property type="match status" value="1"/>
</dbReference>
<organism evidence="6 7">
    <name type="scientific">Anthostomella pinea</name>
    <dbReference type="NCBI Taxonomy" id="933095"/>
    <lineage>
        <taxon>Eukaryota</taxon>
        <taxon>Fungi</taxon>
        <taxon>Dikarya</taxon>
        <taxon>Ascomycota</taxon>
        <taxon>Pezizomycotina</taxon>
        <taxon>Sordariomycetes</taxon>
        <taxon>Xylariomycetidae</taxon>
        <taxon>Xylariales</taxon>
        <taxon>Xylariaceae</taxon>
        <taxon>Anthostomella</taxon>
    </lineage>
</organism>
<dbReference type="AlphaFoldDB" id="A0AAI8VE68"/>
<evidence type="ECO:0000256" key="2">
    <source>
        <dbReference type="ARBA" id="ARBA00022617"/>
    </source>
</evidence>
<keyword evidence="4" id="KW-0408">Iron</keyword>
<dbReference type="InterPro" id="IPR036396">
    <property type="entry name" value="Cyt_P450_sf"/>
</dbReference>
<dbReference type="Proteomes" id="UP001295740">
    <property type="component" value="Unassembled WGS sequence"/>
</dbReference>
<feature type="transmembrane region" description="Helical" evidence="5">
    <location>
        <begin position="22"/>
        <end position="44"/>
    </location>
</feature>
<dbReference type="EMBL" id="CAUWAG010000004">
    <property type="protein sequence ID" value="CAJ2503302.1"/>
    <property type="molecule type" value="Genomic_DNA"/>
</dbReference>
<keyword evidence="7" id="KW-1185">Reference proteome</keyword>
<dbReference type="PANTHER" id="PTHR24305:SF166">
    <property type="entry name" value="CYTOCHROME P450 12A4, MITOCHONDRIAL-RELATED"/>
    <property type="match status" value="1"/>
</dbReference>
<dbReference type="InterPro" id="IPR001128">
    <property type="entry name" value="Cyt_P450"/>
</dbReference>
<dbReference type="GO" id="GO:0020037">
    <property type="term" value="F:heme binding"/>
    <property type="evidence" value="ECO:0007669"/>
    <property type="project" value="InterPro"/>
</dbReference>
<gene>
    <name evidence="6" type="ORF">KHLLAP_LOCUS3770</name>
</gene>
<evidence type="ECO:0000256" key="4">
    <source>
        <dbReference type="ARBA" id="ARBA00023004"/>
    </source>
</evidence>
<dbReference type="GO" id="GO:0004497">
    <property type="term" value="F:monooxygenase activity"/>
    <property type="evidence" value="ECO:0007669"/>
    <property type="project" value="InterPro"/>
</dbReference>